<evidence type="ECO:0000259" key="1">
    <source>
        <dbReference type="Pfam" id="PF00850"/>
    </source>
</evidence>
<protein>
    <recommendedName>
        <fullName evidence="1">Histone deacetylase domain-containing protein</fullName>
    </recommendedName>
</protein>
<gene>
    <name evidence="2" type="ORF">OU682_16740</name>
</gene>
<proteinExistence type="predicted"/>
<evidence type="ECO:0000313" key="2">
    <source>
        <dbReference type="EMBL" id="MCZ0963259.1"/>
    </source>
</evidence>
<keyword evidence="3" id="KW-1185">Reference proteome</keyword>
<dbReference type="SUPFAM" id="SSF52768">
    <property type="entry name" value="Arginase/deacetylase"/>
    <property type="match status" value="1"/>
</dbReference>
<evidence type="ECO:0000313" key="3">
    <source>
        <dbReference type="Proteomes" id="UP001149822"/>
    </source>
</evidence>
<dbReference type="EMBL" id="JAPTYD010000032">
    <property type="protein sequence ID" value="MCZ0963259.1"/>
    <property type="molecule type" value="Genomic_DNA"/>
</dbReference>
<feature type="domain" description="Histone deacetylase" evidence="1">
    <location>
        <begin position="59"/>
        <end position="101"/>
    </location>
</feature>
<dbReference type="InterPro" id="IPR037138">
    <property type="entry name" value="His_deacetylse_dom_sf"/>
</dbReference>
<accession>A0ABT4J806</accession>
<dbReference type="InterPro" id="IPR023696">
    <property type="entry name" value="Ureohydrolase_dom_sf"/>
</dbReference>
<dbReference type="InterPro" id="IPR023801">
    <property type="entry name" value="His_deacetylse_dom"/>
</dbReference>
<organism evidence="2 3">
    <name type="scientific">Paracoccus benzoatiresistens</name>
    <dbReference type="NCBI Taxonomy" id="2997341"/>
    <lineage>
        <taxon>Bacteria</taxon>
        <taxon>Pseudomonadati</taxon>
        <taxon>Pseudomonadota</taxon>
        <taxon>Alphaproteobacteria</taxon>
        <taxon>Rhodobacterales</taxon>
        <taxon>Paracoccaceae</taxon>
        <taxon>Paracoccus</taxon>
    </lineage>
</organism>
<dbReference type="RefSeq" id="WP_268943330.1">
    <property type="nucleotide sequence ID" value="NZ_JAPTYD010000032.1"/>
</dbReference>
<dbReference type="Proteomes" id="UP001149822">
    <property type="component" value="Unassembled WGS sequence"/>
</dbReference>
<sequence length="115" mass="12702">MPADHGHEYAAAIHPTHCMDFLGSAFRRWLDLPGHGPEVLSNTFPQLFGTGRRPPCPICYLDNAAIAAERLRSRFANVAILDIDDHHVDGIQSIFYDHTDVIGDCLEAFLSGLDS</sequence>
<name>A0ABT4J806_9RHOB</name>
<comment type="caution">
    <text evidence="2">The sequence shown here is derived from an EMBL/GenBank/DDBJ whole genome shotgun (WGS) entry which is preliminary data.</text>
</comment>
<dbReference type="Gene3D" id="3.40.800.20">
    <property type="entry name" value="Histone deacetylase domain"/>
    <property type="match status" value="1"/>
</dbReference>
<dbReference type="Pfam" id="PF00850">
    <property type="entry name" value="Hist_deacetyl"/>
    <property type="match status" value="1"/>
</dbReference>
<reference evidence="2" key="1">
    <citation type="submission" date="2022-12" db="EMBL/GenBank/DDBJ databases">
        <title>Paracoccus sp. EF6 isolated from a lake water.</title>
        <authorList>
            <person name="Liu H."/>
        </authorList>
    </citation>
    <scope>NUCLEOTIDE SEQUENCE</scope>
    <source>
        <strain evidence="2">EF6</strain>
    </source>
</reference>